<accession>A0A6C7A4F3</accession>
<protein>
    <submittedName>
        <fullName evidence="1">Uncharacterized protein</fullName>
    </submittedName>
</protein>
<dbReference type="Proteomes" id="UP000008322">
    <property type="component" value="Chromosome"/>
</dbReference>
<gene>
    <name evidence="1" type="ordered locus">SeD_A1393</name>
</gene>
<reference evidence="1 2" key="1">
    <citation type="journal article" date="2011" name="J. Bacteriol.">
        <title>Comparative genomics of 28 Salmonella enterica isolates: evidence for CRISPR-mediated adaptive sublineage evolution.</title>
        <authorList>
            <person name="Fricke W.F."/>
            <person name="Mammel M.K."/>
            <person name="McDermott P.F."/>
            <person name="Tartera C."/>
            <person name="White D.G."/>
            <person name="Leclerc J.E."/>
            <person name="Ravel J."/>
            <person name="Cebula T.A."/>
        </authorList>
    </citation>
    <scope>NUCLEOTIDE SEQUENCE [LARGE SCALE GENOMIC DNA]</scope>
    <source>
        <strain evidence="1 2">CT_02021853</strain>
    </source>
</reference>
<dbReference type="KEGG" id="sed:SeD_A1393"/>
<organism evidence="1 2">
    <name type="scientific">Salmonella dublin (strain CT_02021853)</name>
    <dbReference type="NCBI Taxonomy" id="439851"/>
    <lineage>
        <taxon>Bacteria</taxon>
        <taxon>Pseudomonadati</taxon>
        <taxon>Pseudomonadota</taxon>
        <taxon>Gammaproteobacteria</taxon>
        <taxon>Enterobacterales</taxon>
        <taxon>Enterobacteriaceae</taxon>
        <taxon>Salmonella</taxon>
    </lineage>
</organism>
<evidence type="ECO:0000313" key="1">
    <source>
        <dbReference type="EMBL" id="ACH78059.1"/>
    </source>
</evidence>
<sequence>MMPVNHTGIMANRHRKACWPDSQAIESRNNQLLSSDEKGCA</sequence>
<dbReference type="AlphaFoldDB" id="A0A6C7A4F3"/>
<name>A0A6C7A4F3_SALDC</name>
<proteinExistence type="predicted"/>
<dbReference type="EMBL" id="CP001144">
    <property type="protein sequence ID" value="ACH78059.1"/>
    <property type="molecule type" value="Genomic_DNA"/>
</dbReference>
<evidence type="ECO:0000313" key="2">
    <source>
        <dbReference type="Proteomes" id="UP000008322"/>
    </source>
</evidence>